<dbReference type="PANTHER" id="PTHR31061">
    <property type="entry name" value="LD22376P"/>
    <property type="match status" value="1"/>
</dbReference>
<keyword evidence="3" id="KW-1185">Reference proteome</keyword>
<keyword evidence="1" id="KW-0472">Membrane</keyword>
<sequence length="557" mass="63647">MLFEKPQKCNNSSTANLIFDEACVDIVNQLNSSIKISGQYNECDGCEFETLAVIDGKSNTSILVNTRYSLHINYTYNNESCDHNKLFYEHYRYGWNVTENCSRIYIKDQADSAYLPILTAFIVLFAFGTLWYMVKCIYKCTKNHDIWKKYILRSAETENDLGSPLDNSTLIIERPPSIRKHPHRIKSLDVFRGLCIMIMIFVNYGGGRFWFFQHSVWNGLTVADVVFPWFVWIMGLSLTVSLGNKLRRAVPRRQLFVGVVKRSLLLIFIGIILNSNDIRTQTLTSLRFPGVLQRLGVTYLIVGIIEVAFAKRTTTVNEFGRLAFLEDILIAIPQWIIMLTFILIHTLITFLVEVPGCGRGYLAAGYIDRLVFGDHMYKKSSCHVLYETVVNYDPEGIIGTLTSCFLMYLGVQAGHILLTYSNVNTRMIRWNIWGCVTGLIGGALCGFSKNHGLIPLNKNLWSLSFVFVIGGTAFLIEAYLFLLVDILRKWGGRPLFYPGMNALILYMGHVLLKGTFPFAWLPTSQTHDAFLYMNLWSMALWVAISIFLYKHNIFFSI</sequence>
<dbReference type="AlphaFoldDB" id="A0AAN7ZHA2"/>
<evidence type="ECO:0000313" key="3">
    <source>
        <dbReference type="Proteomes" id="UP001329430"/>
    </source>
</evidence>
<gene>
    <name evidence="2" type="ORF">RI129_011212</name>
</gene>
<organism evidence="2 3">
    <name type="scientific">Pyrocoelia pectoralis</name>
    <dbReference type="NCBI Taxonomy" id="417401"/>
    <lineage>
        <taxon>Eukaryota</taxon>
        <taxon>Metazoa</taxon>
        <taxon>Ecdysozoa</taxon>
        <taxon>Arthropoda</taxon>
        <taxon>Hexapoda</taxon>
        <taxon>Insecta</taxon>
        <taxon>Pterygota</taxon>
        <taxon>Neoptera</taxon>
        <taxon>Endopterygota</taxon>
        <taxon>Coleoptera</taxon>
        <taxon>Polyphaga</taxon>
        <taxon>Elateriformia</taxon>
        <taxon>Elateroidea</taxon>
        <taxon>Lampyridae</taxon>
        <taxon>Lampyrinae</taxon>
        <taxon>Pyrocoelia</taxon>
    </lineage>
</organism>
<feature type="transmembrane region" description="Helical" evidence="1">
    <location>
        <begin position="255"/>
        <end position="273"/>
    </location>
</feature>
<feature type="transmembrane region" description="Helical" evidence="1">
    <location>
        <begin position="226"/>
        <end position="243"/>
    </location>
</feature>
<dbReference type="PANTHER" id="PTHR31061:SF24">
    <property type="entry name" value="LD22376P"/>
    <property type="match status" value="1"/>
</dbReference>
<feature type="transmembrane region" description="Helical" evidence="1">
    <location>
        <begin position="397"/>
        <end position="418"/>
    </location>
</feature>
<evidence type="ECO:0008006" key="4">
    <source>
        <dbReference type="Google" id="ProtNLM"/>
    </source>
</evidence>
<comment type="caution">
    <text evidence="2">The sequence shown here is derived from an EMBL/GenBank/DDBJ whole genome shotgun (WGS) entry which is preliminary data.</text>
</comment>
<proteinExistence type="predicted"/>
<keyword evidence="1" id="KW-1133">Transmembrane helix</keyword>
<feature type="transmembrane region" description="Helical" evidence="1">
    <location>
        <begin position="503"/>
        <end position="523"/>
    </location>
</feature>
<feature type="transmembrane region" description="Helical" evidence="1">
    <location>
        <begin position="322"/>
        <end position="344"/>
    </location>
</feature>
<evidence type="ECO:0000313" key="2">
    <source>
        <dbReference type="EMBL" id="KAK5640401.1"/>
    </source>
</evidence>
<dbReference type="EMBL" id="JAVRBK010000008">
    <property type="protein sequence ID" value="KAK5640401.1"/>
    <property type="molecule type" value="Genomic_DNA"/>
</dbReference>
<evidence type="ECO:0000256" key="1">
    <source>
        <dbReference type="SAM" id="Phobius"/>
    </source>
</evidence>
<accession>A0AAN7ZHA2</accession>
<feature type="transmembrane region" description="Helical" evidence="1">
    <location>
        <begin position="293"/>
        <end position="310"/>
    </location>
</feature>
<dbReference type="Proteomes" id="UP001329430">
    <property type="component" value="Chromosome 8"/>
</dbReference>
<protein>
    <recommendedName>
        <fullName evidence="4">Heparan-alpha-glucosaminide N-acetyltransferase</fullName>
    </recommendedName>
</protein>
<feature type="transmembrane region" description="Helical" evidence="1">
    <location>
        <begin position="189"/>
        <end position="206"/>
    </location>
</feature>
<feature type="transmembrane region" description="Helical" evidence="1">
    <location>
        <begin position="529"/>
        <end position="549"/>
    </location>
</feature>
<keyword evidence="1" id="KW-0812">Transmembrane</keyword>
<feature type="transmembrane region" description="Helical" evidence="1">
    <location>
        <begin position="430"/>
        <end position="449"/>
    </location>
</feature>
<feature type="transmembrane region" description="Helical" evidence="1">
    <location>
        <begin position="461"/>
        <end position="482"/>
    </location>
</feature>
<reference evidence="2 3" key="1">
    <citation type="journal article" date="2024" name="Insects">
        <title>An Improved Chromosome-Level Genome Assembly of the Firefly Pyrocoelia pectoralis.</title>
        <authorList>
            <person name="Fu X."/>
            <person name="Meyer-Rochow V.B."/>
            <person name="Ballantyne L."/>
            <person name="Zhu X."/>
        </authorList>
    </citation>
    <scope>NUCLEOTIDE SEQUENCE [LARGE SCALE GENOMIC DNA]</scope>
    <source>
        <strain evidence="2">XCY_ONT2</strain>
    </source>
</reference>
<name>A0AAN7ZHA2_9COLE</name>
<feature type="transmembrane region" description="Helical" evidence="1">
    <location>
        <begin position="113"/>
        <end position="134"/>
    </location>
</feature>